<dbReference type="InterPro" id="IPR014519">
    <property type="entry name" value="UCP024492"/>
</dbReference>
<organism evidence="1 2">
    <name type="scientific">Breznakiella homolactica</name>
    <dbReference type="NCBI Taxonomy" id="2798577"/>
    <lineage>
        <taxon>Bacteria</taxon>
        <taxon>Pseudomonadati</taxon>
        <taxon>Spirochaetota</taxon>
        <taxon>Spirochaetia</taxon>
        <taxon>Spirochaetales</taxon>
        <taxon>Breznakiellaceae</taxon>
        <taxon>Breznakiella</taxon>
    </lineage>
</organism>
<dbReference type="Pfam" id="PF04343">
    <property type="entry name" value="DUF488"/>
    <property type="match status" value="1"/>
</dbReference>
<dbReference type="PANTHER" id="PTHR39337:SF1">
    <property type="entry name" value="BLR5642 PROTEIN"/>
    <property type="match status" value="1"/>
</dbReference>
<name>A0A7T8B8Y5_9SPIR</name>
<dbReference type="RefSeq" id="WP_215625198.1">
    <property type="nucleotide sequence ID" value="NZ_CP067089.2"/>
</dbReference>
<dbReference type="Proteomes" id="UP000595917">
    <property type="component" value="Chromosome"/>
</dbReference>
<reference evidence="1" key="1">
    <citation type="submission" date="2021-01" db="EMBL/GenBank/DDBJ databases">
        <title>Description of Breznakiella homolactica.</title>
        <authorList>
            <person name="Song Y."/>
            <person name="Brune A."/>
        </authorList>
    </citation>
    <scope>NUCLEOTIDE SEQUENCE</scope>
    <source>
        <strain evidence="1">RmG30</strain>
    </source>
</reference>
<evidence type="ECO:0000313" key="2">
    <source>
        <dbReference type="Proteomes" id="UP000595917"/>
    </source>
</evidence>
<evidence type="ECO:0000313" key="1">
    <source>
        <dbReference type="EMBL" id="QQO07892.1"/>
    </source>
</evidence>
<gene>
    <name evidence="1" type="ORF">JFL75_13195</name>
</gene>
<dbReference type="PANTHER" id="PTHR39337">
    <property type="entry name" value="BLR5642 PROTEIN"/>
    <property type="match status" value="1"/>
</dbReference>
<dbReference type="InterPro" id="IPR007438">
    <property type="entry name" value="DUF488"/>
</dbReference>
<dbReference type="PIRSF" id="PIRSF024492">
    <property type="entry name" value="UCP024492"/>
    <property type="match status" value="1"/>
</dbReference>
<proteinExistence type="predicted"/>
<dbReference type="EMBL" id="CP067089">
    <property type="protein sequence ID" value="QQO07892.1"/>
    <property type="molecule type" value="Genomic_DNA"/>
</dbReference>
<dbReference type="KEGG" id="bhc:JFL75_13195"/>
<accession>A0A7T8B8Y5</accession>
<protein>
    <submittedName>
        <fullName evidence="1">DUF488 domain-containing protein</fullName>
    </submittedName>
</protein>
<keyword evidence="2" id="KW-1185">Reference proteome</keyword>
<sequence>MVDTVYTIGYSGFSLDAFIQTITARGISLVIDVRSQPFSRYYNEYNRENLEKVLSRCRIHYRSYAAELGGKQTDRRYYTAGTYFDFERYAQSESFAAGFEKVKQSLERGYSISLMCAEKDPFNCHRAIMIARVFHEAGFKVIHLLPDNKEMTQEDIEERLLARYFPAPEQPVLFESAMNREEALILAYRKRNEDMGKRFSEEQT</sequence>
<dbReference type="AlphaFoldDB" id="A0A7T8B8Y5"/>